<dbReference type="EMBL" id="FPAI01000016">
    <property type="protein sequence ID" value="SFS90243.1"/>
    <property type="molecule type" value="Genomic_DNA"/>
</dbReference>
<evidence type="ECO:0000313" key="3">
    <source>
        <dbReference type="Proteomes" id="UP000199139"/>
    </source>
</evidence>
<reference evidence="2 3" key="1">
    <citation type="submission" date="2016-10" db="EMBL/GenBank/DDBJ databases">
        <authorList>
            <person name="de Groot N.N."/>
        </authorList>
    </citation>
    <scope>NUCLEOTIDE SEQUENCE [LARGE SCALE GENOMIC DNA]</scope>
    <source>
        <strain evidence="2 3">DSM 17074</strain>
    </source>
</reference>
<evidence type="ECO:0000313" key="2">
    <source>
        <dbReference type="EMBL" id="SFS90243.1"/>
    </source>
</evidence>
<organism evidence="2 3">
    <name type="scientific">Halolactibacillus miurensis</name>
    <dbReference type="NCBI Taxonomy" id="306541"/>
    <lineage>
        <taxon>Bacteria</taxon>
        <taxon>Bacillati</taxon>
        <taxon>Bacillota</taxon>
        <taxon>Bacilli</taxon>
        <taxon>Bacillales</taxon>
        <taxon>Bacillaceae</taxon>
        <taxon>Halolactibacillus</taxon>
    </lineage>
</organism>
<evidence type="ECO:0000313" key="1">
    <source>
        <dbReference type="EMBL" id="GEM04728.1"/>
    </source>
</evidence>
<reference evidence="1 4" key="2">
    <citation type="submission" date="2019-07" db="EMBL/GenBank/DDBJ databases">
        <title>Whole genome shotgun sequence of Halolactibacillus miurensis NBRC 100873.</title>
        <authorList>
            <person name="Hosoyama A."/>
            <person name="Uohara A."/>
            <person name="Ohji S."/>
            <person name="Ichikawa N."/>
        </authorList>
    </citation>
    <scope>NUCLEOTIDE SEQUENCE [LARGE SCALE GENOMIC DNA]</scope>
    <source>
        <strain evidence="1 4">NBRC 100873</strain>
    </source>
</reference>
<dbReference type="RefSeq" id="WP_089854664.1">
    <property type="nucleotide sequence ID" value="NZ_BJWJ01000016.1"/>
</dbReference>
<dbReference type="Proteomes" id="UP000199139">
    <property type="component" value="Unassembled WGS sequence"/>
</dbReference>
<gene>
    <name evidence="1" type="ORF">HMI01_17160</name>
    <name evidence="2" type="ORF">SAMN05421668_11633</name>
</gene>
<dbReference type="EMBL" id="BJWJ01000016">
    <property type="protein sequence ID" value="GEM04728.1"/>
    <property type="molecule type" value="Genomic_DNA"/>
</dbReference>
<protein>
    <submittedName>
        <fullName evidence="2">Uncharacterized protein</fullName>
    </submittedName>
</protein>
<dbReference type="OrthoDB" id="1683192at2"/>
<evidence type="ECO:0000313" key="4">
    <source>
        <dbReference type="Proteomes" id="UP000321773"/>
    </source>
</evidence>
<sequence length="200" mass="22972">MITVKVNKVMINVEETEVFQFIVKKMNQLSENEDLVFSHLIIDGQEVYNDHEIYINHYLHDIKLIELEMVSVEELTNDILNSLKLYLDRAVPTLELMVSEDYGEMSESFWTSIVDLADGIQAIMQFSESLNALDSVAFHTVEEEQKQLINILPQLLDALELKDATLSFDLLSFEIVPILESLQKKVNNVVNCKNGDSIEY</sequence>
<accession>A0A1I6TLW4</accession>
<dbReference type="Proteomes" id="UP000321773">
    <property type="component" value="Unassembled WGS sequence"/>
</dbReference>
<dbReference type="AlphaFoldDB" id="A0A1I6TLW4"/>
<name>A0A1I6TLW4_9BACI</name>
<keyword evidence="4" id="KW-1185">Reference proteome</keyword>
<dbReference type="STRING" id="306541.SAMN05421668_11633"/>
<proteinExistence type="predicted"/>